<evidence type="ECO:0000313" key="3">
    <source>
        <dbReference type="Proteomes" id="UP000176650"/>
    </source>
</evidence>
<dbReference type="STRING" id="1797298.A2988_04130"/>
<evidence type="ECO:0000313" key="2">
    <source>
        <dbReference type="EMBL" id="OGD34661.1"/>
    </source>
</evidence>
<dbReference type="GO" id="GO:0008757">
    <property type="term" value="F:S-adenosylmethionine-dependent methyltransferase activity"/>
    <property type="evidence" value="ECO:0007669"/>
    <property type="project" value="InterPro"/>
</dbReference>
<dbReference type="InterPro" id="IPR013216">
    <property type="entry name" value="Methyltransf_11"/>
</dbReference>
<dbReference type="EMBL" id="MEYS01000001">
    <property type="protein sequence ID" value="OGD34661.1"/>
    <property type="molecule type" value="Genomic_DNA"/>
</dbReference>
<organism evidence="2 3">
    <name type="scientific">Candidatus Azambacteria bacterium RIFCSPLOWO2_01_FULL_46_25</name>
    <dbReference type="NCBI Taxonomy" id="1797298"/>
    <lineage>
        <taxon>Bacteria</taxon>
        <taxon>Candidatus Azamiibacteriota</taxon>
    </lineage>
</organism>
<reference evidence="2 3" key="1">
    <citation type="journal article" date="2016" name="Nat. Commun.">
        <title>Thousands of microbial genomes shed light on interconnected biogeochemical processes in an aquifer system.</title>
        <authorList>
            <person name="Anantharaman K."/>
            <person name="Brown C.T."/>
            <person name="Hug L.A."/>
            <person name="Sharon I."/>
            <person name="Castelle C.J."/>
            <person name="Probst A.J."/>
            <person name="Thomas B.C."/>
            <person name="Singh A."/>
            <person name="Wilkins M.J."/>
            <person name="Karaoz U."/>
            <person name="Brodie E.L."/>
            <person name="Williams K.H."/>
            <person name="Hubbard S.S."/>
            <person name="Banfield J.F."/>
        </authorList>
    </citation>
    <scope>NUCLEOTIDE SEQUENCE [LARGE SCALE GENOMIC DNA]</scope>
</reference>
<name>A0A1F5BVN5_9BACT</name>
<comment type="caution">
    <text evidence="2">The sequence shown here is derived from an EMBL/GenBank/DDBJ whole genome shotgun (WGS) entry which is preliminary data.</text>
</comment>
<dbReference type="CDD" id="cd02440">
    <property type="entry name" value="AdoMet_MTases"/>
    <property type="match status" value="1"/>
</dbReference>
<feature type="domain" description="Methyltransferase type 11" evidence="1">
    <location>
        <begin position="89"/>
        <end position="175"/>
    </location>
</feature>
<sequence length="252" mass="28598">MKTIKNIAKKILSPFLRRPKGVSHGYRIIENPDRDALRERYNAVWQDISIPQKQLEITEKQLPGFHNTGPMKAAVDLLRKTGLAHPGVLEIGCSTGYYYDVFKKAGLDVAYEGCDYSEEFIKVARQKHPGVQFKVSNALALDYRDSQFDIAISGCCILHIIDYPKAIAETARVAKTWTVFHRTPVVHMRQTTYAKKIGYDIEMLEILFNEEELFGLFAKNGLAVHSVNTHGQFFVPGIAEPVFMKSYLCKKI</sequence>
<dbReference type="InterPro" id="IPR029063">
    <property type="entry name" value="SAM-dependent_MTases_sf"/>
</dbReference>
<dbReference type="Gene3D" id="3.40.50.150">
    <property type="entry name" value="Vaccinia Virus protein VP39"/>
    <property type="match status" value="1"/>
</dbReference>
<accession>A0A1F5BVN5</accession>
<gene>
    <name evidence="2" type="ORF">A2988_04130</name>
</gene>
<dbReference type="AlphaFoldDB" id="A0A1F5BVN5"/>
<evidence type="ECO:0000259" key="1">
    <source>
        <dbReference type="Pfam" id="PF08241"/>
    </source>
</evidence>
<dbReference type="Pfam" id="PF08241">
    <property type="entry name" value="Methyltransf_11"/>
    <property type="match status" value="1"/>
</dbReference>
<dbReference type="SUPFAM" id="SSF53335">
    <property type="entry name" value="S-adenosyl-L-methionine-dependent methyltransferases"/>
    <property type="match status" value="1"/>
</dbReference>
<dbReference type="Proteomes" id="UP000176650">
    <property type="component" value="Unassembled WGS sequence"/>
</dbReference>
<proteinExistence type="predicted"/>
<protein>
    <recommendedName>
        <fullName evidence="1">Methyltransferase type 11 domain-containing protein</fullName>
    </recommendedName>
</protein>